<name>A0A552YV29_9LACT</name>
<keyword evidence="1" id="KW-0812">Transmembrane</keyword>
<evidence type="ECO:0000313" key="3">
    <source>
        <dbReference type="Proteomes" id="UP000317167"/>
    </source>
</evidence>
<proteinExistence type="predicted"/>
<dbReference type="Proteomes" id="UP000317167">
    <property type="component" value="Unassembled WGS sequence"/>
</dbReference>
<organism evidence="2 3">
    <name type="scientific">Lactococcus lactis</name>
    <dbReference type="NCBI Taxonomy" id="1358"/>
    <lineage>
        <taxon>Bacteria</taxon>
        <taxon>Bacillati</taxon>
        <taxon>Bacillota</taxon>
        <taxon>Bacilli</taxon>
        <taxon>Lactobacillales</taxon>
        <taxon>Streptococcaceae</taxon>
        <taxon>Lactococcus</taxon>
    </lineage>
</organism>
<sequence>MTTKFKLLNYLFIFIGLIDVVIFAKIFPTIYVELILLILFILGIIMNVMLNNKNKPETPKKDGSNLKNSNVQKNIYGFMFSFIFLFLLFSTSSYTLKMSRIFRQGFDILIAFIFFSLIFFVYKFCDSLFDDGNKLFKPRVGGVYINPKHPIGKIFFLLICLIPIYIILSAIFNGPISINT</sequence>
<gene>
    <name evidence="2" type="ORF">FNJ53_13865</name>
</gene>
<accession>A0A552YV29</accession>
<comment type="caution">
    <text evidence="2">The sequence shown here is derived from an EMBL/GenBank/DDBJ whole genome shotgun (WGS) entry which is preliminary data.</text>
</comment>
<dbReference type="AlphaFoldDB" id="A0A552YV29"/>
<feature type="transmembrane region" description="Helical" evidence="1">
    <location>
        <begin position="7"/>
        <end position="24"/>
    </location>
</feature>
<protein>
    <submittedName>
        <fullName evidence="2">Uncharacterized protein</fullName>
    </submittedName>
</protein>
<keyword evidence="1" id="KW-1133">Transmembrane helix</keyword>
<feature type="transmembrane region" description="Helical" evidence="1">
    <location>
        <begin position="154"/>
        <end position="172"/>
    </location>
</feature>
<feature type="transmembrane region" description="Helical" evidence="1">
    <location>
        <begin position="30"/>
        <end position="50"/>
    </location>
</feature>
<evidence type="ECO:0000256" key="1">
    <source>
        <dbReference type="SAM" id="Phobius"/>
    </source>
</evidence>
<reference evidence="2 3" key="1">
    <citation type="submission" date="2019-07" db="EMBL/GenBank/DDBJ databases">
        <title>Draft genome of 7 Lactococcus lactis strains isolated from an artisanal cheese production.</title>
        <authorList>
            <person name="Biolcati F."/>
            <person name="Bottero M.T."/>
            <person name="Dalmasso A."/>
            <person name="Mcauliffe O."/>
        </authorList>
    </citation>
    <scope>NUCLEOTIDE SEQUENCE [LARGE SCALE GENOMIC DNA]</scope>
    <source>
        <strain evidence="2 3">MRS45.2</strain>
    </source>
</reference>
<feature type="transmembrane region" description="Helical" evidence="1">
    <location>
        <begin position="108"/>
        <end position="129"/>
    </location>
</feature>
<keyword evidence="1" id="KW-0472">Membrane</keyword>
<dbReference type="EMBL" id="VJWV01000043">
    <property type="protein sequence ID" value="TRW71079.1"/>
    <property type="molecule type" value="Genomic_DNA"/>
</dbReference>
<feature type="transmembrane region" description="Helical" evidence="1">
    <location>
        <begin position="75"/>
        <end position="96"/>
    </location>
</feature>
<evidence type="ECO:0000313" key="2">
    <source>
        <dbReference type="EMBL" id="TRW71079.1"/>
    </source>
</evidence>
<dbReference type="RefSeq" id="WP_143459827.1">
    <property type="nucleotide sequence ID" value="NZ_VJWV01000043.1"/>
</dbReference>